<dbReference type="OrthoDB" id="1120859at2"/>
<dbReference type="Pfam" id="PF03992">
    <property type="entry name" value="ABM"/>
    <property type="match status" value="1"/>
</dbReference>
<keyword evidence="2" id="KW-0503">Monooxygenase</keyword>
<keyword evidence="2" id="KW-0560">Oxidoreductase</keyword>
<dbReference type="PROSITE" id="PS51725">
    <property type="entry name" value="ABM"/>
    <property type="match status" value="1"/>
</dbReference>
<gene>
    <name evidence="2" type="ORF">B0I18_10124</name>
</gene>
<evidence type="ECO:0000259" key="1">
    <source>
        <dbReference type="PROSITE" id="PS51725"/>
    </source>
</evidence>
<dbReference type="Gene3D" id="3.30.70.100">
    <property type="match status" value="1"/>
</dbReference>
<reference evidence="2 3" key="1">
    <citation type="submission" date="2018-03" db="EMBL/GenBank/DDBJ databases">
        <title>Genomic Encyclopedia of Type Strains, Phase III (KMG-III): the genomes of soil and plant-associated and newly described type strains.</title>
        <authorList>
            <person name="Whitman W."/>
        </authorList>
    </citation>
    <scope>NUCLEOTIDE SEQUENCE [LARGE SCALE GENOMIC DNA]</scope>
    <source>
        <strain evidence="2 3">CGMCC 1.12700</strain>
    </source>
</reference>
<dbReference type="Proteomes" id="UP000240572">
    <property type="component" value="Unassembled WGS sequence"/>
</dbReference>
<comment type="caution">
    <text evidence="2">The sequence shown here is derived from an EMBL/GenBank/DDBJ whole genome shotgun (WGS) entry which is preliminary data.</text>
</comment>
<protein>
    <submittedName>
        <fullName evidence="2">Quinol monooxygenase YgiN</fullName>
    </submittedName>
</protein>
<dbReference type="InterPro" id="IPR011008">
    <property type="entry name" value="Dimeric_a/b-barrel"/>
</dbReference>
<dbReference type="SUPFAM" id="SSF54909">
    <property type="entry name" value="Dimeric alpha+beta barrel"/>
    <property type="match status" value="1"/>
</dbReference>
<name>A0A2P8D9H9_9BACT</name>
<organism evidence="2 3">
    <name type="scientific">Taibaiella chishuiensis</name>
    <dbReference type="NCBI Taxonomy" id="1434707"/>
    <lineage>
        <taxon>Bacteria</taxon>
        <taxon>Pseudomonadati</taxon>
        <taxon>Bacteroidota</taxon>
        <taxon>Chitinophagia</taxon>
        <taxon>Chitinophagales</taxon>
        <taxon>Chitinophagaceae</taxon>
        <taxon>Taibaiella</taxon>
    </lineage>
</organism>
<keyword evidence="3" id="KW-1185">Reference proteome</keyword>
<sequence length="98" mass="11778">MIVRVVKMVFRPECVTDFTALFEERKALIRNFEGCRHLQLWRQEGTQNVFFTYSHWDSESALDHYRFSAFFKDTWGKTKALFLEKAEAWSVIQEHILD</sequence>
<dbReference type="RefSeq" id="WP_106520622.1">
    <property type="nucleotide sequence ID" value="NZ_PYGD01000001.1"/>
</dbReference>
<evidence type="ECO:0000313" key="2">
    <source>
        <dbReference type="EMBL" id="PSK93876.1"/>
    </source>
</evidence>
<dbReference type="EMBL" id="PYGD01000001">
    <property type="protein sequence ID" value="PSK93876.1"/>
    <property type="molecule type" value="Genomic_DNA"/>
</dbReference>
<accession>A0A2P8D9H9</accession>
<feature type="domain" description="ABM" evidence="1">
    <location>
        <begin position="2"/>
        <end position="92"/>
    </location>
</feature>
<dbReference type="InterPro" id="IPR007138">
    <property type="entry name" value="ABM_dom"/>
</dbReference>
<dbReference type="GO" id="GO:0004497">
    <property type="term" value="F:monooxygenase activity"/>
    <property type="evidence" value="ECO:0007669"/>
    <property type="project" value="UniProtKB-KW"/>
</dbReference>
<proteinExistence type="predicted"/>
<evidence type="ECO:0000313" key="3">
    <source>
        <dbReference type="Proteomes" id="UP000240572"/>
    </source>
</evidence>
<dbReference type="AlphaFoldDB" id="A0A2P8D9H9"/>